<keyword evidence="4" id="KW-1185">Reference proteome</keyword>
<dbReference type="GeneID" id="87834300"/>
<dbReference type="Proteomes" id="UP001302602">
    <property type="component" value="Unassembled WGS sequence"/>
</dbReference>
<dbReference type="AlphaFoldDB" id="A0AAN6UAW8"/>
<keyword evidence="2" id="KW-0812">Transmembrane</keyword>
<name>A0AAN6UAW8_9PEZI</name>
<dbReference type="EMBL" id="MU853223">
    <property type="protein sequence ID" value="KAK4129424.1"/>
    <property type="molecule type" value="Genomic_DNA"/>
</dbReference>
<keyword evidence="2" id="KW-0472">Membrane</keyword>
<sequence length="71" mass="7292">MKGMGITNKAGIELGFSLIALCLNILALSTWLGLARSGTPQARAASSTATLGPVRASGCQDADMQQRLKAS</sequence>
<reference evidence="3" key="2">
    <citation type="submission" date="2023-05" db="EMBL/GenBank/DDBJ databases">
        <authorList>
            <consortium name="Lawrence Berkeley National Laboratory"/>
            <person name="Steindorff A."/>
            <person name="Hensen N."/>
            <person name="Bonometti L."/>
            <person name="Westerberg I."/>
            <person name="Brannstrom I.O."/>
            <person name="Guillou S."/>
            <person name="Cros-Aarteil S."/>
            <person name="Calhoun S."/>
            <person name="Haridas S."/>
            <person name="Kuo A."/>
            <person name="Mondo S."/>
            <person name="Pangilinan J."/>
            <person name="Riley R."/>
            <person name="Labutti K."/>
            <person name="Andreopoulos B."/>
            <person name="Lipzen A."/>
            <person name="Chen C."/>
            <person name="Yanf M."/>
            <person name="Daum C."/>
            <person name="Ng V."/>
            <person name="Clum A."/>
            <person name="Ohm R."/>
            <person name="Martin F."/>
            <person name="Silar P."/>
            <person name="Natvig D."/>
            <person name="Lalanne C."/>
            <person name="Gautier V."/>
            <person name="Ament-Velasquez S.L."/>
            <person name="Kruys A."/>
            <person name="Hutchinson M.I."/>
            <person name="Powell A.J."/>
            <person name="Barry K."/>
            <person name="Miller A.N."/>
            <person name="Grigoriev I.V."/>
            <person name="Debuchy R."/>
            <person name="Gladieux P."/>
            <person name="Thoren M.H."/>
            <person name="Johannesson H."/>
        </authorList>
    </citation>
    <scope>NUCLEOTIDE SEQUENCE</scope>
    <source>
        <strain evidence="3">CBS 731.68</strain>
    </source>
</reference>
<accession>A0AAN6UAW8</accession>
<evidence type="ECO:0000313" key="3">
    <source>
        <dbReference type="EMBL" id="KAK4129424.1"/>
    </source>
</evidence>
<proteinExistence type="predicted"/>
<comment type="caution">
    <text evidence="3">The sequence shown here is derived from an EMBL/GenBank/DDBJ whole genome shotgun (WGS) entry which is preliminary data.</text>
</comment>
<evidence type="ECO:0000256" key="2">
    <source>
        <dbReference type="SAM" id="Phobius"/>
    </source>
</evidence>
<protein>
    <submittedName>
        <fullName evidence="3">Uncharacterized protein</fullName>
    </submittedName>
</protein>
<feature type="region of interest" description="Disordered" evidence="1">
    <location>
        <begin position="45"/>
        <end position="71"/>
    </location>
</feature>
<feature type="transmembrane region" description="Helical" evidence="2">
    <location>
        <begin position="12"/>
        <end position="34"/>
    </location>
</feature>
<reference evidence="3" key="1">
    <citation type="journal article" date="2023" name="Mol. Phylogenet. Evol.">
        <title>Genome-scale phylogeny and comparative genomics of the fungal order Sordariales.</title>
        <authorList>
            <person name="Hensen N."/>
            <person name="Bonometti L."/>
            <person name="Westerberg I."/>
            <person name="Brannstrom I.O."/>
            <person name="Guillou S."/>
            <person name="Cros-Aarteil S."/>
            <person name="Calhoun S."/>
            <person name="Haridas S."/>
            <person name="Kuo A."/>
            <person name="Mondo S."/>
            <person name="Pangilinan J."/>
            <person name="Riley R."/>
            <person name="LaButti K."/>
            <person name="Andreopoulos B."/>
            <person name="Lipzen A."/>
            <person name="Chen C."/>
            <person name="Yan M."/>
            <person name="Daum C."/>
            <person name="Ng V."/>
            <person name="Clum A."/>
            <person name="Steindorff A."/>
            <person name="Ohm R.A."/>
            <person name="Martin F."/>
            <person name="Silar P."/>
            <person name="Natvig D.O."/>
            <person name="Lalanne C."/>
            <person name="Gautier V."/>
            <person name="Ament-Velasquez S.L."/>
            <person name="Kruys A."/>
            <person name="Hutchinson M.I."/>
            <person name="Powell A.J."/>
            <person name="Barry K."/>
            <person name="Miller A.N."/>
            <person name="Grigoriev I.V."/>
            <person name="Debuchy R."/>
            <person name="Gladieux P."/>
            <person name="Hiltunen Thoren M."/>
            <person name="Johannesson H."/>
        </authorList>
    </citation>
    <scope>NUCLEOTIDE SEQUENCE</scope>
    <source>
        <strain evidence="3">CBS 731.68</strain>
    </source>
</reference>
<evidence type="ECO:0000256" key="1">
    <source>
        <dbReference type="SAM" id="MobiDB-lite"/>
    </source>
</evidence>
<gene>
    <name evidence="3" type="ORF">N657DRAFT_73853</name>
</gene>
<evidence type="ECO:0000313" key="4">
    <source>
        <dbReference type="Proteomes" id="UP001302602"/>
    </source>
</evidence>
<dbReference type="RefSeq" id="XP_062653195.1">
    <property type="nucleotide sequence ID" value="XM_062797521.1"/>
</dbReference>
<keyword evidence="2" id="KW-1133">Transmembrane helix</keyword>
<organism evidence="3 4">
    <name type="scientific">Parathielavia appendiculata</name>
    <dbReference type="NCBI Taxonomy" id="2587402"/>
    <lineage>
        <taxon>Eukaryota</taxon>
        <taxon>Fungi</taxon>
        <taxon>Dikarya</taxon>
        <taxon>Ascomycota</taxon>
        <taxon>Pezizomycotina</taxon>
        <taxon>Sordariomycetes</taxon>
        <taxon>Sordariomycetidae</taxon>
        <taxon>Sordariales</taxon>
        <taxon>Chaetomiaceae</taxon>
        <taxon>Parathielavia</taxon>
    </lineage>
</organism>